<name>A0A7X1B707_9BACT</name>
<gene>
    <name evidence="6" type="ORF">H5P27_12350</name>
</gene>
<dbReference type="Proteomes" id="UP000526501">
    <property type="component" value="Unassembled WGS sequence"/>
</dbReference>
<dbReference type="SUPFAM" id="SSF50494">
    <property type="entry name" value="Trypsin-like serine proteases"/>
    <property type="match status" value="1"/>
</dbReference>
<dbReference type="SUPFAM" id="SSF50156">
    <property type="entry name" value="PDZ domain-like"/>
    <property type="match status" value="1"/>
</dbReference>
<feature type="chain" id="PRO_5030881336" evidence="4">
    <location>
        <begin position="18"/>
        <end position="329"/>
    </location>
</feature>
<dbReference type="GO" id="GO:0006508">
    <property type="term" value="P:proteolysis"/>
    <property type="evidence" value="ECO:0007669"/>
    <property type="project" value="UniProtKB-KW"/>
</dbReference>
<dbReference type="Pfam" id="PF13365">
    <property type="entry name" value="Trypsin_2"/>
    <property type="match status" value="1"/>
</dbReference>
<dbReference type="InterPro" id="IPR036034">
    <property type="entry name" value="PDZ_sf"/>
</dbReference>
<dbReference type="EMBL" id="JACHVC010000012">
    <property type="protein sequence ID" value="MBC2606836.1"/>
    <property type="molecule type" value="Genomic_DNA"/>
</dbReference>
<feature type="domain" description="PDZ" evidence="5">
    <location>
        <begin position="201"/>
        <end position="316"/>
    </location>
</feature>
<keyword evidence="4" id="KW-0732">Signal</keyword>
<dbReference type="Pfam" id="PF13180">
    <property type="entry name" value="PDZ_2"/>
    <property type="match status" value="1"/>
</dbReference>
<evidence type="ECO:0000256" key="4">
    <source>
        <dbReference type="SAM" id="SignalP"/>
    </source>
</evidence>
<dbReference type="InterPro" id="IPR043504">
    <property type="entry name" value="Peptidase_S1_PA_chymotrypsin"/>
</dbReference>
<comment type="caution">
    <text evidence="6">The sequence shown here is derived from an EMBL/GenBank/DDBJ whole genome shotgun (WGS) entry which is preliminary data.</text>
</comment>
<dbReference type="InterPro" id="IPR001478">
    <property type="entry name" value="PDZ"/>
</dbReference>
<sequence length="329" mass="35670">MLRIARFVGALIVTALATLNPATSKSQPLEAELRLIDLYQNFKDAVVKVKIAIQTTDANGDTKVSLTVMTGFYIDSEGTVLTNAVPMEPGPRMRIEHKATQFLAVPIASDPVTNLALLRVAQPPEKIDYIDINASNDSPEIGSIAYAISSPLNLDPTPKLGLVTGRESNFNEVAFPFTYTRVSIPSGPAEGGSPFFDSEGKLIGISVAALPDVDSSYIIPADQLAKIVEQLQSEKSVSHPLIRASFLEQGGQEFGKRSIIVTGLAAESNAEKSDLRVGDKIIQAQDTTLESINQFRDLIAELQPGNFIRLTIERGNQELEIPILLEKRN</sequence>
<reference evidence="6 7" key="1">
    <citation type="submission" date="2020-07" db="EMBL/GenBank/DDBJ databases">
        <authorList>
            <person name="Feng X."/>
        </authorList>
    </citation>
    <scope>NUCLEOTIDE SEQUENCE [LARGE SCALE GENOMIC DNA]</scope>
    <source>
        <strain evidence="6 7">JCM23202</strain>
    </source>
</reference>
<dbReference type="PANTHER" id="PTHR43343:SF3">
    <property type="entry name" value="PROTEASE DO-LIKE 8, CHLOROPLASTIC"/>
    <property type="match status" value="1"/>
</dbReference>
<dbReference type="RefSeq" id="WP_185660707.1">
    <property type="nucleotide sequence ID" value="NZ_CAWPOO010000012.1"/>
</dbReference>
<dbReference type="Gene3D" id="2.40.10.10">
    <property type="entry name" value="Trypsin-like serine proteases"/>
    <property type="match status" value="2"/>
</dbReference>
<accession>A0A7X1B707</accession>
<dbReference type="PRINTS" id="PR00834">
    <property type="entry name" value="PROTEASES2C"/>
</dbReference>
<keyword evidence="2 6" id="KW-0645">Protease</keyword>
<dbReference type="AlphaFoldDB" id="A0A7X1B707"/>
<dbReference type="SMART" id="SM00228">
    <property type="entry name" value="PDZ"/>
    <property type="match status" value="1"/>
</dbReference>
<dbReference type="InterPro" id="IPR001940">
    <property type="entry name" value="Peptidase_S1C"/>
</dbReference>
<organism evidence="6 7">
    <name type="scientific">Pelagicoccus albus</name>
    <dbReference type="NCBI Taxonomy" id="415222"/>
    <lineage>
        <taxon>Bacteria</taxon>
        <taxon>Pseudomonadati</taxon>
        <taxon>Verrucomicrobiota</taxon>
        <taxon>Opitutia</taxon>
        <taxon>Puniceicoccales</taxon>
        <taxon>Pelagicoccaceae</taxon>
        <taxon>Pelagicoccus</taxon>
    </lineage>
</organism>
<evidence type="ECO:0000256" key="3">
    <source>
        <dbReference type="ARBA" id="ARBA00022801"/>
    </source>
</evidence>
<feature type="signal peptide" evidence="4">
    <location>
        <begin position="1"/>
        <end position="17"/>
    </location>
</feature>
<evidence type="ECO:0000256" key="1">
    <source>
        <dbReference type="ARBA" id="ARBA00010541"/>
    </source>
</evidence>
<comment type="similarity">
    <text evidence="1">Belongs to the peptidase S1C family.</text>
</comment>
<protein>
    <submittedName>
        <fullName evidence="6">Serine protease</fullName>
    </submittedName>
</protein>
<dbReference type="Gene3D" id="2.30.42.10">
    <property type="match status" value="1"/>
</dbReference>
<dbReference type="GO" id="GO:0004252">
    <property type="term" value="F:serine-type endopeptidase activity"/>
    <property type="evidence" value="ECO:0007669"/>
    <property type="project" value="InterPro"/>
</dbReference>
<evidence type="ECO:0000313" key="7">
    <source>
        <dbReference type="Proteomes" id="UP000526501"/>
    </source>
</evidence>
<evidence type="ECO:0000259" key="5">
    <source>
        <dbReference type="SMART" id="SM00228"/>
    </source>
</evidence>
<dbReference type="InterPro" id="IPR051201">
    <property type="entry name" value="Chloro_Bact_Ser_Proteases"/>
</dbReference>
<proteinExistence type="inferred from homology"/>
<dbReference type="InterPro" id="IPR009003">
    <property type="entry name" value="Peptidase_S1_PA"/>
</dbReference>
<dbReference type="PANTHER" id="PTHR43343">
    <property type="entry name" value="PEPTIDASE S12"/>
    <property type="match status" value="1"/>
</dbReference>
<evidence type="ECO:0000313" key="6">
    <source>
        <dbReference type="EMBL" id="MBC2606836.1"/>
    </source>
</evidence>
<evidence type="ECO:0000256" key="2">
    <source>
        <dbReference type="ARBA" id="ARBA00022670"/>
    </source>
</evidence>
<keyword evidence="3" id="KW-0378">Hydrolase</keyword>
<keyword evidence="7" id="KW-1185">Reference proteome</keyword>